<dbReference type="GO" id="GO:0017057">
    <property type="term" value="F:6-phosphogluconolactonase activity"/>
    <property type="evidence" value="ECO:0007669"/>
    <property type="project" value="TreeGrafter"/>
</dbReference>
<dbReference type="OrthoDB" id="9790815at2"/>
<dbReference type="Pfam" id="PF10282">
    <property type="entry name" value="Lactonase"/>
    <property type="match status" value="1"/>
</dbReference>
<evidence type="ECO:0000313" key="4">
    <source>
        <dbReference type="Proteomes" id="UP000182248"/>
    </source>
</evidence>
<protein>
    <submittedName>
        <fullName evidence="3">6-phosphogluconolactonase</fullName>
    </submittedName>
</protein>
<evidence type="ECO:0000256" key="1">
    <source>
        <dbReference type="ARBA" id="ARBA00005564"/>
    </source>
</evidence>
<dbReference type="AlphaFoldDB" id="A0A1K1QCU1"/>
<dbReference type="GO" id="GO:0005829">
    <property type="term" value="C:cytosol"/>
    <property type="evidence" value="ECO:0007669"/>
    <property type="project" value="TreeGrafter"/>
</dbReference>
<name>A0A1K1QCU1_9FLAO</name>
<comment type="similarity">
    <text evidence="1">Belongs to the cycloisomerase 2 family.</text>
</comment>
<dbReference type="InterPro" id="IPR019405">
    <property type="entry name" value="Lactonase_7-beta_prop"/>
</dbReference>
<dbReference type="InterPro" id="IPR011048">
    <property type="entry name" value="Haem_d1_sf"/>
</dbReference>
<gene>
    <name evidence="3" type="ORF">SAMN02927921_02405</name>
</gene>
<evidence type="ECO:0000313" key="3">
    <source>
        <dbReference type="EMBL" id="SFW57030.1"/>
    </source>
</evidence>
<organism evidence="3 4">
    <name type="scientific">Sinomicrobium oceani</name>
    <dbReference type="NCBI Taxonomy" id="1150368"/>
    <lineage>
        <taxon>Bacteria</taxon>
        <taxon>Pseudomonadati</taxon>
        <taxon>Bacteroidota</taxon>
        <taxon>Flavobacteriia</taxon>
        <taxon>Flavobacteriales</taxon>
        <taxon>Flavobacteriaceae</taxon>
        <taxon>Sinomicrobium</taxon>
    </lineage>
</organism>
<dbReference type="GO" id="GO:0006006">
    <property type="term" value="P:glucose metabolic process"/>
    <property type="evidence" value="ECO:0007669"/>
    <property type="project" value="UniProtKB-KW"/>
</dbReference>
<sequence length="398" mass="43912">MIKKVVFLVTCSLVLMACKEKKNKTEKSSDPEKGLTAVMPREASYAFVGTYTRDEGFVNGQAEGVYLLKRNEDDASLLKQKVAAEVTNPSYLAVSPDRNNLYVVSEVGREGEIGAVHVYDLSDFRNPVHLQEISTDAKAPCYVGLDRKGDYVFAVNYAGGVVKMYKRDKKGMLTPVDAVQLHGSGPDKGRQAESHPHSLFLSPDNRFAYVPDLGSDKIWTFRIDREQHKLLPLSDGFVATRPGAGPRHIAFHPNGKYAYLINELDNTVNAYAFDSETGILSEIQTLSTLPEDFKGTSSGADIHIHPNGRFLYGSNRGDDSIVVYAIHPENGKLSVVQFQPVHGKFPRNFAIHPSGKTLYAANQNSGNIARFTIDENTGKLEYASETAVNTPVCIKFYP</sequence>
<keyword evidence="2" id="KW-0119">Carbohydrate metabolism</keyword>
<accession>A0A1K1QCU1</accession>
<dbReference type="InterPro" id="IPR050282">
    <property type="entry name" value="Cycloisomerase_2"/>
</dbReference>
<reference evidence="3 4" key="1">
    <citation type="submission" date="2016-11" db="EMBL/GenBank/DDBJ databases">
        <authorList>
            <person name="Jaros S."/>
            <person name="Januszkiewicz K."/>
            <person name="Wedrychowicz H."/>
        </authorList>
    </citation>
    <scope>NUCLEOTIDE SEQUENCE [LARGE SCALE GENOMIC DNA]</scope>
    <source>
        <strain evidence="3 4">CGMCC 1.12145</strain>
    </source>
</reference>
<dbReference type="SUPFAM" id="SSF51004">
    <property type="entry name" value="C-terminal (heme d1) domain of cytochrome cd1-nitrite reductase"/>
    <property type="match status" value="1"/>
</dbReference>
<keyword evidence="2" id="KW-0313">Glucose metabolism</keyword>
<dbReference type="PROSITE" id="PS51257">
    <property type="entry name" value="PROKAR_LIPOPROTEIN"/>
    <property type="match status" value="1"/>
</dbReference>
<dbReference type="PANTHER" id="PTHR30344">
    <property type="entry name" value="6-PHOSPHOGLUCONOLACTONASE-RELATED"/>
    <property type="match status" value="1"/>
</dbReference>
<dbReference type="STRING" id="1150368.SAMN02927921_02405"/>
<dbReference type="EMBL" id="FPJE01000012">
    <property type="protein sequence ID" value="SFW57030.1"/>
    <property type="molecule type" value="Genomic_DNA"/>
</dbReference>
<dbReference type="Gene3D" id="2.130.10.10">
    <property type="entry name" value="YVTN repeat-like/Quinoprotein amine dehydrogenase"/>
    <property type="match status" value="1"/>
</dbReference>
<dbReference type="Proteomes" id="UP000182248">
    <property type="component" value="Unassembled WGS sequence"/>
</dbReference>
<evidence type="ECO:0000256" key="2">
    <source>
        <dbReference type="ARBA" id="ARBA00022526"/>
    </source>
</evidence>
<dbReference type="PANTHER" id="PTHR30344:SF1">
    <property type="entry name" value="6-PHOSPHOGLUCONOLACTONASE"/>
    <property type="match status" value="1"/>
</dbReference>
<keyword evidence="4" id="KW-1185">Reference proteome</keyword>
<proteinExistence type="inferred from homology"/>
<dbReference type="InterPro" id="IPR015943">
    <property type="entry name" value="WD40/YVTN_repeat-like_dom_sf"/>
</dbReference>